<accession>B5CT19</accession>
<proteinExistence type="predicted"/>
<dbReference type="EMBL" id="ABOU02000053">
    <property type="protein sequence ID" value="EDY31584.1"/>
    <property type="molecule type" value="Genomic_DNA"/>
</dbReference>
<reference evidence="1 2" key="2">
    <citation type="submission" date="2008-08" db="EMBL/GenBank/DDBJ databases">
        <authorList>
            <person name="Fulton L."/>
            <person name="Clifton S."/>
            <person name="Fulton B."/>
            <person name="Xu J."/>
            <person name="Minx P."/>
            <person name="Pepin K.H."/>
            <person name="Johnson M."/>
            <person name="Bhonagiri V."/>
            <person name="Nash W.E."/>
            <person name="Mardis E.R."/>
            <person name="Wilson R.K."/>
        </authorList>
    </citation>
    <scope>NUCLEOTIDE SEQUENCE [LARGE SCALE GENOMIC DNA]</scope>
    <source>
        <strain evidence="1 2">ATCC 29176</strain>
    </source>
</reference>
<protein>
    <submittedName>
        <fullName evidence="1">Uncharacterized protein</fullName>
    </submittedName>
</protein>
<evidence type="ECO:0000313" key="2">
    <source>
        <dbReference type="Proteomes" id="UP000003254"/>
    </source>
</evidence>
<dbReference type="Proteomes" id="UP000003254">
    <property type="component" value="Unassembled WGS sequence"/>
</dbReference>
<comment type="caution">
    <text evidence="1">The sequence shown here is derived from an EMBL/GenBank/DDBJ whole genome shotgun (WGS) entry which is preliminary data.</text>
</comment>
<dbReference type="AlphaFoldDB" id="B5CT19"/>
<evidence type="ECO:0000313" key="1">
    <source>
        <dbReference type="EMBL" id="EDY31584.1"/>
    </source>
</evidence>
<keyword evidence="2" id="KW-1185">Reference proteome</keyword>
<sequence length="83" mass="9251">MEGGLDYGKRKCDNYCRLGSARLGSARLGSARQEHSAVFSACQVLFHTIYNEPVAGDRVHYALASAFCVCRRKKIADRIILEE</sequence>
<organism evidence="1 2">
    <name type="scientific">[Ruminococcus] lactaris ATCC 29176</name>
    <dbReference type="NCBI Taxonomy" id="471875"/>
    <lineage>
        <taxon>Bacteria</taxon>
        <taxon>Bacillati</taxon>
        <taxon>Bacillota</taxon>
        <taxon>Clostridia</taxon>
        <taxon>Lachnospirales</taxon>
        <taxon>Lachnospiraceae</taxon>
        <taxon>Mediterraneibacter</taxon>
    </lineage>
</organism>
<dbReference type="HOGENOM" id="CLU_2540555_0_0_9"/>
<name>B5CT19_9FIRM</name>
<gene>
    <name evidence="1" type="ORF">RUMLAC_02641</name>
</gene>
<reference evidence="1 2" key="1">
    <citation type="submission" date="2008-08" db="EMBL/GenBank/DDBJ databases">
        <title>Draft genome sequence of Ruminococcus lactaris ATCC 29176.</title>
        <authorList>
            <person name="Sudarsanam P."/>
            <person name="Ley R."/>
            <person name="Guruge J."/>
            <person name="Turnbaugh P.J."/>
            <person name="Mahowald M."/>
            <person name="Liep D."/>
            <person name="Gordon J."/>
        </authorList>
    </citation>
    <scope>NUCLEOTIDE SEQUENCE [LARGE SCALE GENOMIC DNA]</scope>
    <source>
        <strain evidence="1 2">ATCC 29176</strain>
    </source>
</reference>